<reference evidence="2 3" key="1">
    <citation type="journal article" date="2024" name="G3 (Bethesda)">
        <title>Genome assembly of Hibiscus sabdariffa L. provides insights into metabolisms of medicinal natural products.</title>
        <authorList>
            <person name="Kim T."/>
        </authorList>
    </citation>
    <scope>NUCLEOTIDE SEQUENCE [LARGE SCALE GENOMIC DNA]</scope>
    <source>
        <strain evidence="2">TK-2024</strain>
        <tissue evidence="2">Old leaves</tissue>
    </source>
</reference>
<keyword evidence="1" id="KW-0732">Signal</keyword>
<comment type="caution">
    <text evidence="2">The sequence shown here is derived from an EMBL/GenBank/DDBJ whole genome shotgun (WGS) entry which is preliminary data.</text>
</comment>
<evidence type="ECO:0000256" key="1">
    <source>
        <dbReference type="SAM" id="SignalP"/>
    </source>
</evidence>
<accession>A0ABR2EN26</accession>
<evidence type="ECO:0000313" key="2">
    <source>
        <dbReference type="EMBL" id="KAK8563409.1"/>
    </source>
</evidence>
<feature type="chain" id="PRO_5045830660" description="Secreted protein" evidence="1">
    <location>
        <begin position="25"/>
        <end position="93"/>
    </location>
</feature>
<gene>
    <name evidence="2" type="ORF">V6N12_035557</name>
</gene>
<dbReference type="EMBL" id="JBBPBM010000011">
    <property type="protein sequence ID" value="KAK8563409.1"/>
    <property type="molecule type" value="Genomic_DNA"/>
</dbReference>
<evidence type="ECO:0008006" key="4">
    <source>
        <dbReference type="Google" id="ProtNLM"/>
    </source>
</evidence>
<protein>
    <recommendedName>
        <fullName evidence="4">Secreted protein</fullName>
    </recommendedName>
</protein>
<dbReference type="Proteomes" id="UP001472677">
    <property type="component" value="Unassembled WGS sequence"/>
</dbReference>
<organism evidence="2 3">
    <name type="scientific">Hibiscus sabdariffa</name>
    <name type="common">roselle</name>
    <dbReference type="NCBI Taxonomy" id="183260"/>
    <lineage>
        <taxon>Eukaryota</taxon>
        <taxon>Viridiplantae</taxon>
        <taxon>Streptophyta</taxon>
        <taxon>Embryophyta</taxon>
        <taxon>Tracheophyta</taxon>
        <taxon>Spermatophyta</taxon>
        <taxon>Magnoliopsida</taxon>
        <taxon>eudicotyledons</taxon>
        <taxon>Gunneridae</taxon>
        <taxon>Pentapetalae</taxon>
        <taxon>rosids</taxon>
        <taxon>malvids</taxon>
        <taxon>Malvales</taxon>
        <taxon>Malvaceae</taxon>
        <taxon>Malvoideae</taxon>
        <taxon>Hibiscus</taxon>
    </lineage>
</organism>
<evidence type="ECO:0000313" key="3">
    <source>
        <dbReference type="Proteomes" id="UP001472677"/>
    </source>
</evidence>
<name>A0ABR2EN26_9ROSI</name>
<sequence length="93" mass="10123">MPPWAKLLGLSGCWPASPFSLALGLAQYQSAKPRSGAWCTSGCNKVVALMGSMEAWEVSVQARCMLRCSQEGSCSTGGKWVLTKESWDYDDDR</sequence>
<proteinExistence type="predicted"/>
<keyword evidence="3" id="KW-1185">Reference proteome</keyword>
<feature type="signal peptide" evidence="1">
    <location>
        <begin position="1"/>
        <end position="24"/>
    </location>
</feature>